<evidence type="ECO:0000313" key="10">
    <source>
        <dbReference type="Proteomes" id="UP000775213"/>
    </source>
</evidence>
<dbReference type="AlphaFoldDB" id="A0AAV7H6F0"/>
<dbReference type="PANTHER" id="PTHR47997:SF75">
    <property type="entry name" value="MYB DOMAIN PROTEIN 55"/>
    <property type="match status" value="1"/>
</dbReference>
<dbReference type="GO" id="GO:0003677">
    <property type="term" value="F:DNA binding"/>
    <property type="evidence" value="ECO:0007669"/>
    <property type="project" value="UniProtKB-KW"/>
</dbReference>
<dbReference type="CDD" id="cd00167">
    <property type="entry name" value="SANT"/>
    <property type="match status" value="2"/>
</dbReference>
<feature type="domain" description="Myb-like" evidence="7">
    <location>
        <begin position="62"/>
        <end position="112"/>
    </location>
</feature>
<evidence type="ECO:0000256" key="1">
    <source>
        <dbReference type="ARBA" id="ARBA00004123"/>
    </source>
</evidence>
<organism evidence="9 10">
    <name type="scientific">Dendrobium chrysotoxum</name>
    <name type="common">Orchid</name>
    <dbReference type="NCBI Taxonomy" id="161865"/>
    <lineage>
        <taxon>Eukaryota</taxon>
        <taxon>Viridiplantae</taxon>
        <taxon>Streptophyta</taxon>
        <taxon>Embryophyta</taxon>
        <taxon>Tracheophyta</taxon>
        <taxon>Spermatophyta</taxon>
        <taxon>Magnoliopsida</taxon>
        <taxon>Liliopsida</taxon>
        <taxon>Asparagales</taxon>
        <taxon>Orchidaceae</taxon>
        <taxon>Epidendroideae</taxon>
        <taxon>Malaxideae</taxon>
        <taxon>Dendrobiinae</taxon>
        <taxon>Dendrobium</taxon>
    </lineage>
</organism>
<keyword evidence="10" id="KW-1185">Reference proteome</keyword>
<evidence type="ECO:0000259" key="8">
    <source>
        <dbReference type="PROSITE" id="PS51294"/>
    </source>
</evidence>
<keyword evidence="3" id="KW-0805">Transcription regulation</keyword>
<protein>
    <submittedName>
        <fullName evidence="9">Uncharacterized protein</fullName>
    </submittedName>
</protein>
<dbReference type="SUPFAM" id="SSF46689">
    <property type="entry name" value="Homeodomain-like"/>
    <property type="match status" value="1"/>
</dbReference>
<dbReference type="PROSITE" id="PS51294">
    <property type="entry name" value="HTH_MYB"/>
    <property type="match status" value="2"/>
</dbReference>
<dbReference type="InterPro" id="IPR051953">
    <property type="entry name" value="Plant_SW-associated_TFs"/>
</dbReference>
<evidence type="ECO:0000313" key="9">
    <source>
        <dbReference type="EMBL" id="KAH0463659.1"/>
    </source>
</evidence>
<dbReference type="SMART" id="SM00717">
    <property type="entry name" value="SANT"/>
    <property type="match status" value="2"/>
</dbReference>
<proteinExistence type="predicted"/>
<dbReference type="InterPro" id="IPR009057">
    <property type="entry name" value="Homeodomain-like_sf"/>
</dbReference>
<name>A0AAV7H6F0_DENCH</name>
<dbReference type="Proteomes" id="UP000775213">
    <property type="component" value="Unassembled WGS sequence"/>
</dbReference>
<comment type="caution">
    <text evidence="9">The sequence shown here is derived from an EMBL/GenBank/DDBJ whole genome shotgun (WGS) entry which is preliminary data.</text>
</comment>
<evidence type="ECO:0000256" key="6">
    <source>
        <dbReference type="ARBA" id="ARBA00023242"/>
    </source>
</evidence>
<sequence>MVIHSCCLKQKLRKGLWSPDEDEKLINHIIRFGIGCWSLVPKRAGLQRCGKSCRLRWINYLRPDLKRGSFSQDEEDLIISLHEVLGNRWSQIATHLPGRTDNEIKNFWNSCLKKKLQQNGINPATHKPLNDVVNDQKNHNFNNANHMNSAIKPLFDPFPALAFQLPRPILNIYDHLQTAFIPDSELLTGTENYVYGDSSINSFNWNSNIGAEMTRLVFNDALNLSSDSSYYYSNFQMKPSLFQNPSDGCIDIHQSEFGRDLI</sequence>
<dbReference type="FunFam" id="1.10.10.60:FF:000268">
    <property type="entry name" value="Transcription factor MYB86"/>
    <property type="match status" value="1"/>
</dbReference>
<dbReference type="GO" id="GO:0005634">
    <property type="term" value="C:nucleus"/>
    <property type="evidence" value="ECO:0007669"/>
    <property type="project" value="UniProtKB-SubCell"/>
</dbReference>
<evidence type="ECO:0000256" key="3">
    <source>
        <dbReference type="ARBA" id="ARBA00023015"/>
    </source>
</evidence>
<dbReference type="InterPro" id="IPR001005">
    <property type="entry name" value="SANT/Myb"/>
</dbReference>
<accession>A0AAV7H6F0</accession>
<evidence type="ECO:0000259" key="7">
    <source>
        <dbReference type="PROSITE" id="PS50090"/>
    </source>
</evidence>
<dbReference type="FunFam" id="1.10.10.60:FF:000158">
    <property type="entry name" value="MYB transcription factor"/>
    <property type="match status" value="1"/>
</dbReference>
<gene>
    <name evidence="9" type="ORF">IEQ34_008241</name>
</gene>
<keyword evidence="2" id="KW-0677">Repeat</keyword>
<evidence type="ECO:0000256" key="4">
    <source>
        <dbReference type="ARBA" id="ARBA00023125"/>
    </source>
</evidence>
<dbReference type="Gene3D" id="1.10.10.60">
    <property type="entry name" value="Homeodomain-like"/>
    <property type="match status" value="2"/>
</dbReference>
<dbReference type="PROSITE" id="PS50090">
    <property type="entry name" value="MYB_LIKE"/>
    <property type="match status" value="2"/>
</dbReference>
<reference evidence="9 10" key="1">
    <citation type="journal article" date="2021" name="Hortic Res">
        <title>Chromosome-scale assembly of the Dendrobium chrysotoxum genome enhances the understanding of orchid evolution.</title>
        <authorList>
            <person name="Zhang Y."/>
            <person name="Zhang G.Q."/>
            <person name="Zhang D."/>
            <person name="Liu X.D."/>
            <person name="Xu X.Y."/>
            <person name="Sun W.H."/>
            <person name="Yu X."/>
            <person name="Zhu X."/>
            <person name="Wang Z.W."/>
            <person name="Zhao X."/>
            <person name="Zhong W.Y."/>
            <person name="Chen H."/>
            <person name="Yin W.L."/>
            <person name="Huang T."/>
            <person name="Niu S.C."/>
            <person name="Liu Z.J."/>
        </authorList>
    </citation>
    <scope>NUCLEOTIDE SEQUENCE [LARGE SCALE GENOMIC DNA]</scope>
    <source>
        <strain evidence="9">Lindl</strain>
    </source>
</reference>
<dbReference type="Pfam" id="PF00249">
    <property type="entry name" value="Myb_DNA-binding"/>
    <property type="match status" value="2"/>
</dbReference>
<keyword evidence="4" id="KW-0238">DNA-binding</keyword>
<keyword evidence="6" id="KW-0539">Nucleus</keyword>
<feature type="domain" description="HTH myb-type" evidence="8">
    <location>
        <begin position="62"/>
        <end position="116"/>
    </location>
</feature>
<dbReference type="EMBL" id="JAGFBR010000008">
    <property type="protein sequence ID" value="KAH0463659.1"/>
    <property type="molecule type" value="Genomic_DNA"/>
</dbReference>
<dbReference type="InterPro" id="IPR017930">
    <property type="entry name" value="Myb_dom"/>
</dbReference>
<comment type="subcellular location">
    <subcellularLocation>
        <location evidence="1">Nucleus</location>
    </subcellularLocation>
</comment>
<feature type="domain" description="HTH myb-type" evidence="8">
    <location>
        <begin position="9"/>
        <end position="61"/>
    </location>
</feature>
<feature type="domain" description="Myb-like" evidence="7">
    <location>
        <begin position="9"/>
        <end position="61"/>
    </location>
</feature>
<dbReference type="PANTHER" id="PTHR47997">
    <property type="entry name" value="MYB DOMAIN PROTEIN 55"/>
    <property type="match status" value="1"/>
</dbReference>
<evidence type="ECO:0000256" key="2">
    <source>
        <dbReference type="ARBA" id="ARBA00022737"/>
    </source>
</evidence>
<keyword evidence="5" id="KW-0804">Transcription</keyword>
<evidence type="ECO:0000256" key="5">
    <source>
        <dbReference type="ARBA" id="ARBA00023163"/>
    </source>
</evidence>